<evidence type="ECO:0000313" key="2">
    <source>
        <dbReference type="Proteomes" id="UP000195913"/>
    </source>
</evidence>
<dbReference type="EMBL" id="FUHW01000038">
    <property type="protein sequence ID" value="SJM68523.1"/>
    <property type="molecule type" value="Genomic_DNA"/>
</dbReference>
<proteinExistence type="predicted"/>
<gene>
    <name evidence="1" type="ORF">FM101_11085</name>
</gene>
<name>A0A1R4GKA5_9MICC</name>
<organism evidence="1 2">
    <name type="scientific">Arthrobacter rhombi</name>
    <dbReference type="NCBI Taxonomy" id="71253"/>
    <lineage>
        <taxon>Bacteria</taxon>
        <taxon>Bacillati</taxon>
        <taxon>Actinomycetota</taxon>
        <taxon>Actinomycetes</taxon>
        <taxon>Micrococcales</taxon>
        <taxon>Micrococcaceae</taxon>
        <taxon>Arthrobacter</taxon>
    </lineage>
</organism>
<reference evidence="1 2" key="1">
    <citation type="submission" date="2017-02" db="EMBL/GenBank/DDBJ databases">
        <authorList>
            <person name="Peterson S.W."/>
        </authorList>
    </citation>
    <scope>NUCLEOTIDE SEQUENCE [LARGE SCALE GENOMIC DNA]</scope>
    <source>
        <strain evidence="1 2">B Ar 00.02</strain>
    </source>
</reference>
<sequence length="69" mass="7571">MLPSTITDEPLQAVPRRDPEILHVLRGVDQLELPQSRPLHAAVNALDELLVPDSLSVLATERPDHTSSV</sequence>
<protein>
    <submittedName>
        <fullName evidence="1">Uncharacterized protein</fullName>
    </submittedName>
</protein>
<dbReference type="Proteomes" id="UP000195913">
    <property type="component" value="Unassembled WGS sequence"/>
</dbReference>
<dbReference type="AlphaFoldDB" id="A0A1R4GKA5"/>
<evidence type="ECO:0000313" key="1">
    <source>
        <dbReference type="EMBL" id="SJM68523.1"/>
    </source>
</evidence>
<accession>A0A1R4GKA5</accession>
<keyword evidence="2" id="KW-1185">Reference proteome</keyword>